<dbReference type="Pfam" id="PF00589">
    <property type="entry name" value="Phage_integrase"/>
    <property type="match status" value="1"/>
</dbReference>
<dbReference type="RefSeq" id="WP_101518517.1">
    <property type="nucleotide sequence ID" value="NZ_PKUS01000023.1"/>
</dbReference>
<keyword evidence="3" id="KW-0238">DNA-binding</keyword>
<name>A0A2N5WZS9_9GAMM</name>
<dbReference type="OrthoDB" id="8610787at2"/>
<dbReference type="GO" id="GO:0005737">
    <property type="term" value="C:cytoplasm"/>
    <property type="evidence" value="ECO:0007669"/>
    <property type="project" value="UniProtKB-SubCell"/>
</dbReference>
<dbReference type="PROSITE" id="PS51898">
    <property type="entry name" value="TYR_RECOMBINASE"/>
    <property type="match status" value="1"/>
</dbReference>
<keyword evidence="7" id="KW-1185">Reference proteome</keyword>
<evidence type="ECO:0000313" key="7">
    <source>
        <dbReference type="Proteomes" id="UP000235005"/>
    </source>
</evidence>
<dbReference type="PANTHER" id="PTHR30349:SF77">
    <property type="entry name" value="TYROSINE RECOMBINASE XERC"/>
    <property type="match status" value="1"/>
</dbReference>
<reference evidence="6 7" key="1">
    <citation type="submission" date="2018-01" db="EMBL/GenBank/DDBJ databases">
        <title>The draft genome sequence of Halioglobus lutimaris HF004.</title>
        <authorList>
            <person name="Du Z.-J."/>
            <person name="Shi M.-J."/>
        </authorList>
    </citation>
    <scope>NUCLEOTIDE SEQUENCE [LARGE SCALE GENOMIC DNA]</scope>
    <source>
        <strain evidence="6 7">HF004</strain>
    </source>
</reference>
<keyword evidence="2" id="KW-0229">DNA integration</keyword>
<dbReference type="EMBL" id="PKUS01000023">
    <property type="protein sequence ID" value="PLW67750.1"/>
    <property type="molecule type" value="Genomic_DNA"/>
</dbReference>
<comment type="subcellular location">
    <subcellularLocation>
        <location evidence="1">Cytoplasm</location>
    </subcellularLocation>
</comment>
<evidence type="ECO:0000256" key="3">
    <source>
        <dbReference type="ARBA" id="ARBA00023125"/>
    </source>
</evidence>
<evidence type="ECO:0000259" key="5">
    <source>
        <dbReference type="PROSITE" id="PS51898"/>
    </source>
</evidence>
<dbReference type="Gene3D" id="1.10.150.130">
    <property type="match status" value="1"/>
</dbReference>
<sequence>MELVVFRAHPVPLDGLVALPEELDGSQGDNRLPQDHCQIQADNDWQAIQCWLAEFEGSPQTHRNYRKEAERLLLWSIKERRRPISSLLREDFQAYQVFLANPQPEAYWCGPRSPRHSAAWKPFQGPLRESSQRQSLIVVNALLSYWVDAGYIRGNPLSLIRRRNKALTPSTHDVVAQERFLDQKTWEHLKGYIASLPQGTRREIEQFERVRFLFHFLFLLAPRVSEVASHSMNSFREFRGKWWWFVEGKGGKRAKVPVNDEMLDALMRYRRFLGLDDLPPEDDRSPIFRSIKGTSGVSHNMVHRLVKETVKGAADTLEAESLNDSRKLRRASCHWFRHTAVTRSDDTGIGIKYIQASARHEKLETTAIYQHAEDHRWHDEWQRLKY</sequence>
<dbReference type="InterPro" id="IPR011010">
    <property type="entry name" value="DNA_brk_join_enz"/>
</dbReference>
<dbReference type="AlphaFoldDB" id="A0A2N5WZS9"/>
<organism evidence="6 7">
    <name type="scientific">Pseudohalioglobus lutimaris</name>
    <dbReference type="NCBI Taxonomy" id="1737061"/>
    <lineage>
        <taxon>Bacteria</taxon>
        <taxon>Pseudomonadati</taxon>
        <taxon>Pseudomonadota</taxon>
        <taxon>Gammaproteobacteria</taxon>
        <taxon>Cellvibrionales</taxon>
        <taxon>Halieaceae</taxon>
        <taxon>Pseudohalioglobus</taxon>
    </lineage>
</organism>
<dbReference type="InterPro" id="IPR010998">
    <property type="entry name" value="Integrase_recombinase_N"/>
</dbReference>
<proteinExistence type="predicted"/>
<dbReference type="GO" id="GO:0015074">
    <property type="term" value="P:DNA integration"/>
    <property type="evidence" value="ECO:0007669"/>
    <property type="project" value="UniProtKB-KW"/>
</dbReference>
<keyword evidence="4" id="KW-0233">DNA recombination</keyword>
<dbReference type="Proteomes" id="UP000235005">
    <property type="component" value="Unassembled WGS sequence"/>
</dbReference>
<evidence type="ECO:0000256" key="2">
    <source>
        <dbReference type="ARBA" id="ARBA00022908"/>
    </source>
</evidence>
<dbReference type="PANTHER" id="PTHR30349">
    <property type="entry name" value="PHAGE INTEGRASE-RELATED"/>
    <property type="match status" value="1"/>
</dbReference>
<protein>
    <submittedName>
        <fullName evidence="6">Integrase</fullName>
    </submittedName>
</protein>
<dbReference type="InterPro" id="IPR013762">
    <property type="entry name" value="Integrase-like_cat_sf"/>
</dbReference>
<evidence type="ECO:0000313" key="6">
    <source>
        <dbReference type="EMBL" id="PLW67750.1"/>
    </source>
</evidence>
<dbReference type="CDD" id="cd00397">
    <property type="entry name" value="DNA_BRE_C"/>
    <property type="match status" value="1"/>
</dbReference>
<gene>
    <name evidence="6" type="ORF">C0039_15125</name>
</gene>
<dbReference type="SUPFAM" id="SSF56349">
    <property type="entry name" value="DNA breaking-rejoining enzymes"/>
    <property type="match status" value="1"/>
</dbReference>
<dbReference type="InterPro" id="IPR002104">
    <property type="entry name" value="Integrase_catalytic"/>
</dbReference>
<dbReference type="Gene3D" id="1.10.443.10">
    <property type="entry name" value="Intergrase catalytic core"/>
    <property type="match status" value="1"/>
</dbReference>
<accession>A0A2N5WZS9</accession>
<evidence type="ECO:0000256" key="1">
    <source>
        <dbReference type="ARBA" id="ARBA00004496"/>
    </source>
</evidence>
<evidence type="ECO:0000256" key="4">
    <source>
        <dbReference type="ARBA" id="ARBA00023172"/>
    </source>
</evidence>
<dbReference type="InterPro" id="IPR050090">
    <property type="entry name" value="Tyrosine_recombinase_XerCD"/>
</dbReference>
<dbReference type="GO" id="GO:0003677">
    <property type="term" value="F:DNA binding"/>
    <property type="evidence" value="ECO:0007669"/>
    <property type="project" value="UniProtKB-KW"/>
</dbReference>
<feature type="domain" description="Tyr recombinase" evidence="5">
    <location>
        <begin position="176"/>
        <end position="382"/>
    </location>
</feature>
<comment type="caution">
    <text evidence="6">The sequence shown here is derived from an EMBL/GenBank/DDBJ whole genome shotgun (WGS) entry which is preliminary data.</text>
</comment>
<dbReference type="GO" id="GO:0006310">
    <property type="term" value="P:DNA recombination"/>
    <property type="evidence" value="ECO:0007669"/>
    <property type="project" value="UniProtKB-KW"/>
</dbReference>